<dbReference type="PANTHER" id="PTHR10492:SF101">
    <property type="entry name" value="ATP-DEPENDENT DNA HELICASE"/>
    <property type="match status" value="1"/>
</dbReference>
<dbReference type="Proteomes" id="UP000694864">
    <property type="component" value="Unplaced"/>
</dbReference>
<dbReference type="GeneID" id="104773149"/>
<evidence type="ECO:0000259" key="2">
    <source>
        <dbReference type="Pfam" id="PF05970"/>
    </source>
</evidence>
<accession>A0ABM0Y5W8</accession>
<dbReference type="InterPro" id="IPR027417">
    <property type="entry name" value="P-loop_NTPase"/>
</dbReference>
<organism evidence="3 4">
    <name type="scientific">Camelina sativa</name>
    <name type="common">False flax</name>
    <name type="synonym">Myagrum sativum</name>
    <dbReference type="NCBI Taxonomy" id="90675"/>
    <lineage>
        <taxon>Eukaryota</taxon>
        <taxon>Viridiplantae</taxon>
        <taxon>Streptophyta</taxon>
        <taxon>Embryophyta</taxon>
        <taxon>Tracheophyta</taxon>
        <taxon>Spermatophyta</taxon>
        <taxon>Magnoliopsida</taxon>
        <taxon>eudicotyledons</taxon>
        <taxon>Gunneridae</taxon>
        <taxon>Pentapetalae</taxon>
        <taxon>rosids</taxon>
        <taxon>malvids</taxon>
        <taxon>Brassicales</taxon>
        <taxon>Brassicaceae</taxon>
        <taxon>Camelineae</taxon>
        <taxon>Camelina</taxon>
    </lineage>
</organism>
<proteinExistence type="inferred from homology"/>
<keyword evidence="1" id="KW-0378">Hydrolase</keyword>
<name>A0ABM0Y5W8_CAMSA</name>
<protein>
    <recommendedName>
        <fullName evidence="1">ATP-dependent DNA helicase</fullName>
        <ecNumber evidence="1">5.6.2.3</ecNumber>
    </recommendedName>
</protein>
<evidence type="ECO:0000256" key="1">
    <source>
        <dbReference type="RuleBase" id="RU363044"/>
    </source>
</evidence>
<keyword evidence="1" id="KW-0227">DNA damage</keyword>
<keyword evidence="3" id="KW-1185">Reference proteome</keyword>
<keyword evidence="1" id="KW-0067">ATP-binding</keyword>
<dbReference type="PANTHER" id="PTHR10492">
    <property type="match status" value="1"/>
</dbReference>
<comment type="catalytic activity">
    <reaction evidence="1">
        <text>ATP + H2O = ADP + phosphate + H(+)</text>
        <dbReference type="Rhea" id="RHEA:13065"/>
        <dbReference type="ChEBI" id="CHEBI:15377"/>
        <dbReference type="ChEBI" id="CHEBI:15378"/>
        <dbReference type="ChEBI" id="CHEBI:30616"/>
        <dbReference type="ChEBI" id="CHEBI:43474"/>
        <dbReference type="ChEBI" id="CHEBI:456216"/>
        <dbReference type="EC" id="5.6.2.3"/>
    </reaction>
</comment>
<dbReference type="Gene3D" id="3.40.50.300">
    <property type="entry name" value="P-loop containing nucleotide triphosphate hydrolases"/>
    <property type="match status" value="2"/>
</dbReference>
<sequence>MEYIAAINEAGEWCFGEFLRKLFAILLHTKSLTGPLEVWNKTKDILCEDILFKERRNMNDPGLMLSRTQIENICLTEIELMLRSNGTSLTAFENMPKPDDSIMNTGVNRLIADERIYKPQKQHELYDKLLPMLTDEQRRVYEEIIHSVNHNQGGMFFVHGFGGTGKTFMWTILGVDIRSKDVESDLADLIREAKLIIWDETPMMNKLCYETLDRSLRDIMRCDQIFGGKVVVLGGDFRQILPLITEGGRVAIVIASINSYVLWNSCKVLKLTENLRLRKACNSMDAGALATFSKWLLDIGDSKINETDNGDVEIEIPDDLLINTSENPIEAIVKEIYGEHFTRRTDPNFFSERAIQKSKK</sequence>
<reference evidence="4" key="2">
    <citation type="submission" date="2025-08" db="UniProtKB">
        <authorList>
            <consortium name="RefSeq"/>
        </authorList>
    </citation>
    <scope>IDENTIFICATION</scope>
    <source>
        <tissue evidence="4">Leaf</tissue>
    </source>
</reference>
<dbReference type="InterPro" id="IPR010285">
    <property type="entry name" value="DNA_helicase_pif1-like_DEAD"/>
</dbReference>
<comment type="similarity">
    <text evidence="1">Belongs to the helicase family.</text>
</comment>
<feature type="domain" description="DNA helicase Pif1-like DEAD-box helicase" evidence="2">
    <location>
        <begin position="183"/>
        <end position="309"/>
    </location>
</feature>
<reference evidence="3" key="1">
    <citation type="journal article" date="2014" name="Nat. Commun.">
        <title>The emerging biofuel crop Camelina sativa retains a highly undifferentiated hexaploid genome structure.</title>
        <authorList>
            <person name="Kagale S."/>
            <person name="Koh C."/>
            <person name="Nixon J."/>
            <person name="Bollina V."/>
            <person name="Clarke W.E."/>
            <person name="Tuteja R."/>
            <person name="Spillane C."/>
            <person name="Robinson S.J."/>
            <person name="Links M.G."/>
            <person name="Clarke C."/>
            <person name="Higgins E.E."/>
            <person name="Huebert T."/>
            <person name="Sharpe A.G."/>
            <person name="Parkin I.A."/>
        </authorList>
    </citation>
    <scope>NUCLEOTIDE SEQUENCE [LARGE SCALE GENOMIC DNA]</scope>
    <source>
        <strain evidence="3">cv. DH55</strain>
    </source>
</reference>
<keyword evidence="1" id="KW-0547">Nucleotide-binding</keyword>
<dbReference type="SUPFAM" id="SSF52540">
    <property type="entry name" value="P-loop containing nucleoside triphosphate hydrolases"/>
    <property type="match status" value="1"/>
</dbReference>
<evidence type="ECO:0000313" key="3">
    <source>
        <dbReference type="Proteomes" id="UP000694864"/>
    </source>
</evidence>
<keyword evidence="1" id="KW-0347">Helicase</keyword>
<keyword evidence="1" id="KW-0233">DNA recombination</keyword>
<gene>
    <name evidence="4" type="primary">LOC104773149</name>
</gene>
<dbReference type="RefSeq" id="XP_010496023.1">
    <property type="nucleotide sequence ID" value="XM_010497721.1"/>
</dbReference>
<evidence type="ECO:0000313" key="4">
    <source>
        <dbReference type="RefSeq" id="XP_010496023.1"/>
    </source>
</evidence>
<dbReference type="EC" id="5.6.2.3" evidence="1"/>
<keyword evidence="1" id="KW-0234">DNA repair</keyword>
<dbReference type="Pfam" id="PF05970">
    <property type="entry name" value="PIF1"/>
    <property type="match status" value="2"/>
</dbReference>
<feature type="domain" description="DNA helicase Pif1-like DEAD-box helicase" evidence="2">
    <location>
        <begin position="132"/>
        <end position="181"/>
    </location>
</feature>
<comment type="cofactor">
    <cofactor evidence="1">
        <name>Mg(2+)</name>
        <dbReference type="ChEBI" id="CHEBI:18420"/>
    </cofactor>
</comment>